<evidence type="ECO:0000256" key="7">
    <source>
        <dbReference type="RuleBase" id="RU004005"/>
    </source>
</evidence>
<dbReference type="GO" id="GO:0006412">
    <property type="term" value="P:translation"/>
    <property type="evidence" value="ECO:0007669"/>
    <property type="project" value="InterPro"/>
</dbReference>
<dbReference type="InterPro" id="IPR001063">
    <property type="entry name" value="Ribosomal_uL22"/>
</dbReference>
<gene>
    <name evidence="10" type="ordered locus">Psed_1442</name>
</gene>
<comment type="function">
    <text evidence="1">The globular domain of the protein is located near the polypeptide exit tunnel on the outside of the subunit, while an extended beta-hairpin is found that lines the wall of the exit tunnel in the center of the 70S ribosome.</text>
</comment>
<protein>
    <recommendedName>
        <fullName evidence="9">50S ribosomal protein L22</fullName>
    </recommendedName>
</protein>
<dbReference type="eggNOG" id="COG0091">
    <property type="taxonomic scope" value="Bacteria"/>
</dbReference>
<dbReference type="InterPro" id="IPR047867">
    <property type="entry name" value="Ribosomal_uL22_bac/org-type"/>
</dbReference>
<dbReference type="HOGENOM" id="CLU_1990820_0_0_11"/>
<dbReference type="GO" id="GO:0003735">
    <property type="term" value="F:structural constituent of ribosome"/>
    <property type="evidence" value="ECO:0007669"/>
    <property type="project" value="InterPro"/>
</dbReference>
<dbReference type="InterPro" id="IPR036394">
    <property type="entry name" value="Ribosomal_uL22_sf"/>
</dbReference>
<dbReference type="Pfam" id="PF00237">
    <property type="entry name" value="Ribosomal_L22"/>
    <property type="match status" value="1"/>
</dbReference>
<dbReference type="KEGG" id="pdx:Psed_1442"/>
<keyword evidence="8" id="KW-0694">RNA-binding</keyword>
<dbReference type="STRING" id="675635.Psed_1442"/>
<evidence type="ECO:0000256" key="4">
    <source>
        <dbReference type="ARBA" id="ARBA00022980"/>
    </source>
</evidence>
<dbReference type="Proteomes" id="UP000007809">
    <property type="component" value="Chromosome"/>
</dbReference>
<accession>F4CQY2</accession>
<organism evidence="10 11">
    <name type="scientific">Pseudonocardia dioxanivorans (strain ATCC 55486 / DSM 44775 / JCM 13855 / CB1190)</name>
    <dbReference type="NCBI Taxonomy" id="675635"/>
    <lineage>
        <taxon>Bacteria</taxon>
        <taxon>Bacillati</taxon>
        <taxon>Actinomycetota</taxon>
        <taxon>Actinomycetes</taxon>
        <taxon>Pseudonocardiales</taxon>
        <taxon>Pseudonocardiaceae</taxon>
        <taxon>Pseudonocardia</taxon>
    </lineage>
</organism>
<evidence type="ECO:0000256" key="3">
    <source>
        <dbReference type="ARBA" id="ARBA00011838"/>
    </source>
</evidence>
<dbReference type="SUPFAM" id="SSF54843">
    <property type="entry name" value="Ribosomal protein L22"/>
    <property type="match status" value="1"/>
</dbReference>
<dbReference type="AlphaFoldDB" id="F4CQY2"/>
<keyword evidence="11" id="KW-1185">Reference proteome</keyword>
<evidence type="ECO:0000256" key="6">
    <source>
        <dbReference type="ARBA" id="ARBA00025084"/>
    </source>
</evidence>
<sequence>MMEVEHTTGRVTARSTQARVAADVARRALDRVEGMAATDAVQSLTFSAGHLCEPVARLIDAALAHATRVLHVPAALCVVESGEVGEGETVVRVRRQAHGLATWITTRTTSITVVLSVPILHSVSA</sequence>
<comment type="function">
    <text evidence="9">This protein binds specifically to 23S rRNA; its binding is stimulated by other ribosomal proteins, e.g., L4, L17, and L20. It is important during the early stages of 50S assembly. It makes multiple contacts with different domains of the 23S rRNA in the assembled 50S subunit and ribosome.</text>
</comment>
<dbReference type="GO" id="GO:0015934">
    <property type="term" value="C:large ribosomal subunit"/>
    <property type="evidence" value="ECO:0007669"/>
    <property type="project" value="InterPro"/>
</dbReference>
<comment type="subunit">
    <text evidence="3 8">Part of the 50S ribosomal subunit.</text>
</comment>
<evidence type="ECO:0000313" key="11">
    <source>
        <dbReference type="Proteomes" id="UP000007809"/>
    </source>
</evidence>
<dbReference type="PANTHER" id="PTHR13501:SF8">
    <property type="entry name" value="LARGE RIBOSOMAL SUBUNIT PROTEIN UL22M"/>
    <property type="match status" value="1"/>
</dbReference>
<keyword evidence="4 7" id="KW-0689">Ribosomal protein</keyword>
<dbReference type="GO" id="GO:0019843">
    <property type="term" value="F:rRNA binding"/>
    <property type="evidence" value="ECO:0007669"/>
    <property type="project" value="UniProtKB-KW"/>
</dbReference>
<comment type="similarity">
    <text evidence="2 7">Belongs to the universal ribosomal protein uL22 family.</text>
</comment>
<keyword evidence="5 7" id="KW-0687">Ribonucleoprotein</keyword>
<evidence type="ECO:0000313" key="10">
    <source>
        <dbReference type="EMBL" id="AEA23681.1"/>
    </source>
</evidence>
<dbReference type="EMBL" id="CP002593">
    <property type="protein sequence ID" value="AEA23681.1"/>
    <property type="molecule type" value="Genomic_DNA"/>
</dbReference>
<evidence type="ECO:0000256" key="2">
    <source>
        <dbReference type="ARBA" id="ARBA00009451"/>
    </source>
</evidence>
<comment type="function">
    <text evidence="6">This protein binds specifically to 23S rRNA; its binding is stimulated by other ribosomal proteins, e.g. L4, L17, and L20. It is important during the early stages of 50S assembly. It makes multiple contacts with different domains of the 23S rRNA in the assembled 50S subunit and ribosome.</text>
</comment>
<keyword evidence="8" id="KW-0699">rRNA-binding</keyword>
<evidence type="ECO:0000256" key="8">
    <source>
        <dbReference type="RuleBase" id="RU004006"/>
    </source>
</evidence>
<name>F4CQY2_PSEUX</name>
<reference evidence="10 11" key="1">
    <citation type="journal article" date="2011" name="J. Bacteriol.">
        <title>Genome sequence of the 1,4-dioxane-degrading Pseudonocardia dioxanivorans strain CB1190.</title>
        <authorList>
            <person name="Sales C.M."/>
            <person name="Mahendra S."/>
            <person name="Grostern A."/>
            <person name="Parales R.E."/>
            <person name="Goodwin L.A."/>
            <person name="Woyke T."/>
            <person name="Nolan M."/>
            <person name="Lapidus A."/>
            <person name="Chertkov O."/>
            <person name="Ovchinnikova G."/>
            <person name="Sczyrba A."/>
            <person name="Alvarez-Cohen L."/>
        </authorList>
    </citation>
    <scope>NUCLEOTIDE SEQUENCE [LARGE SCALE GENOMIC DNA]</scope>
    <source>
        <strain evidence="11">ATCC 55486 / DSM 44775 / JCM 13855 / CB1190</strain>
    </source>
</reference>
<evidence type="ECO:0000256" key="9">
    <source>
        <dbReference type="RuleBase" id="RU004008"/>
    </source>
</evidence>
<proteinExistence type="inferred from homology"/>
<dbReference type="PANTHER" id="PTHR13501">
    <property type="entry name" value="CHLOROPLAST 50S RIBOSOMAL PROTEIN L22-RELATED"/>
    <property type="match status" value="1"/>
</dbReference>
<evidence type="ECO:0000256" key="5">
    <source>
        <dbReference type="ARBA" id="ARBA00023274"/>
    </source>
</evidence>
<dbReference type="Gene3D" id="3.90.470.10">
    <property type="entry name" value="Ribosomal protein L22/L17"/>
    <property type="match status" value="1"/>
</dbReference>
<evidence type="ECO:0000256" key="1">
    <source>
        <dbReference type="ARBA" id="ARBA00003478"/>
    </source>
</evidence>